<protein>
    <submittedName>
        <fullName evidence="1">Uncharacterized protein</fullName>
    </submittedName>
</protein>
<dbReference type="Proteomes" id="UP000076449">
    <property type="component" value="Chromosome I"/>
</dbReference>
<dbReference type="AlphaFoldDB" id="A0A167XWS3"/>
<organism evidence="1">
    <name type="scientific">Penicillium chrysogenum</name>
    <name type="common">Penicillium notatum</name>
    <dbReference type="NCBI Taxonomy" id="5076"/>
    <lineage>
        <taxon>Eukaryota</taxon>
        <taxon>Fungi</taxon>
        <taxon>Dikarya</taxon>
        <taxon>Ascomycota</taxon>
        <taxon>Pezizomycotina</taxon>
        <taxon>Eurotiomycetes</taxon>
        <taxon>Eurotiomycetidae</taxon>
        <taxon>Eurotiales</taxon>
        <taxon>Aspergillaceae</taxon>
        <taxon>Penicillium</taxon>
        <taxon>Penicillium chrysogenum species complex</taxon>
    </lineage>
</organism>
<proteinExistence type="predicted"/>
<dbReference type="EMBL" id="CM002798">
    <property type="protein sequence ID" value="KZN93296.1"/>
    <property type="molecule type" value="Genomic_DNA"/>
</dbReference>
<sequence>MKFLKSGKDKAPKERFPLEAAEAFEPEEDMYRQKHRTGSPPGNLLCYFPDPAPETTLNQFRFQLHRENGVQPGLVGYLEKYVSATHLVWSMCAFLADSNIDPEWKDTFEMFRPQWGQFAKSWEIHGNTSPTLDVPASPVRIMWIRKPHNLDMYKLYAVNPKEKKRDQEALEDLWRWMLDAPPEVIVKGAFIIKLGVESWFPGEM</sequence>
<reference evidence="1" key="1">
    <citation type="journal article" date="2014" name="Genome Announc.">
        <title>Complete sequencing and chromosome-scale genome assembly of the industrial progenitor strain P2niaD18 from the penicillin producer Penicillium chrysogenum.</title>
        <authorList>
            <person name="Specht T."/>
            <person name="Dahlmann T.A."/>
            <person name="Zadra I."/>
            <person name="Kurnsteiner H."/>
            <person name="Kuck U."/>
        </authorList>
    </citation>
    <scope>NUCLEOTIDE SEQUENCE [LARGE SCALE GENOMIC DNA]</scope>
    <source>
        <strain evidence="1">P2niaD18</strain>
    </source>
</reference>
<accession>A0A167XWS3</accession>
<gene>
    <name evidence="1" type="ORF">EN45_034700</name>
</gene>
<evidence type="ECO:0000313" key="1">
    <source>
        <dbReference type="EMBL" id="KZN93296.1"/>
    </source>
</evidence>
<name>A0A167XWS3_PENCH</name>